<comment type="caution">
    <text evidence="1">The sequence shown here is derived from an EMBL/GenBank/DDBJ whole genome shotgun (WGS) entry which is preliminary data.</text>
</comment>
<accession>A0ACB0ZGQ0</accession>
<dbReference type="Proteomes" id="UP001497535">
    <property type="component" value="Unassembled WGS sequence"/>
</dbReference>
<organism evidence="1 2">
    <name type="scientific">Meloidogyne enterolobii</name>
    <name type="common">Root-knot nematode worm</name>
    <name type="synonym">Meloidogyne mayaguensis</name>
    <dbReference type="NCBI Taxonomy" id="390850"/>
    <lineage>
        <taxon>Eukaryota</taxon>
        <taxon>Metazoa</taxon>
        <taxon>Ecdysozoa</taxon>
        <taxon>Nematoda</taxon>
        <taxon>Chromadorea</taxon>
        <taxon>Rhabditida</taxon>
        <taxon>Tylenchina</taxon>
        <taxon>Tylenchomorpha</taxon>
        <taxon>Tylenchoidea</taxon>
        <taxon>Meloidogynidae</taxon>
        <taxon>Meloidogyninae</taxon>
        <taxon>Meloidogyne</taxon>
    </lineage>
</organism>
<evidence type="ECO:0000313" key="2">
    <source>
        <dbReference type="Proteomes" id="UP001497535"/>
    </source>
</evidence>
<gene>
    <name evidence="1" type="ORF">MENTE1834_LOCUS25239</name>
</gene>
<keyword evidence="2" id="KW-1185">Reference proteome</keyword>
<reference evidence="1" key="1">
    <citation type="submission" date="2023-11" db="EMBL/GenBank/DDBJ databases">
        <authorList>
            <person name="Poullet M."/>
        </authorList>
    </citation>
    <scope>NUCLEOTIDE SEQUENCE</scope>
    <source>
        <strain evidence="1">E1834</strain>
    </source>
</reference>
<protein>
    <submittedName>
        <fullName evidence="1">Uncharacterized protein</fullName>
    </submittedName>
</protein>
<proteinExistence type="predicted"/>
<name>A0ACB0ZGQ0_MELEN</name>
<evidence type="ECO:0000313" key="1">
    <source>
        <dbReference type="EMBL" id="CAK5078195.1"/>
    </source>
</evidence>
<dbReference type="EMBL" id="CAVMJV010000035">
    <property type="protein sequence ID" value="CAK5078195.1"/>
    <property type="molecule type" value="Genomic_DNA"/>
</dbReference>
<sequence length="156" mass="18215">MTSESEEYKHEFTLPSLPRTTRGLPLPLSASPDGNKFVYCAGNSQIFDCDVYTEHSTLTQVAKYAPSGFYIASGDKHGKIRIWDTTQSTHILKAEYALINGPIRDIAWSEDSKRMAVVGEGKERFLNIFKYKFFFKIWTRFSFRYRYKQRKFIWAK</sequence>